<dbReference type="PROSITE" id="PS50835">
    <property type="entry name" value="IG_LIKE"/>
    <property type="match status" value="1"/>
</dbReference>
<evidence type="ECO:0000256" key="1">
    <source>
        <dbReference type="ARBA" id="ARBA00023157"/>
    </source>
</evidence>
<evidence type="ECO:0000313" key="4">
    <source>
        <dbReference type="Proteomes" id="UP000828390"/>
    </source>
</evidence>
<dbReference type="InterPro" id="IPR013162">
    <property type="entry name" value="CD80_C2-set"/>
</dbReference>
<keyword evidence="1" id="KW-1015">Disulfide bond</keyword>
<protein>
    <recommendedName>
        <fullName evidence="2">Ig-like domain-containing protein</fullName>
    </recommendedName>
</protein>
<dbReference type="Pfam" id="PF08205">
    <property type="entry name" value="C2-set_2"/>
    <property type="match status" value="1"/>
</dbReference>
<proteinExistence type="predicted"/>
<dbReference type="AlphaFoldDB" id="A0A9D4BID9"/>
<name>A0A9D4BID9_DREPO</name>
<keyword evidence="4" id="KW-1185">Reference proteome</keyword>
<feature type="domain" description="Ig-like" evidence="2">
    <location>
        <begin position="18"/>
        <end position="113"/>
    </location>
</feature>
<dbReference type="SUPFAM" id="SSF48726">
    <property type="entry name" value="Immunoglobulin"/>
    <property type="match status" value="1"/>
</dbReference>
<gene>
    <name evidence="3" type="ORF">DPMN_084236</name>
</gene>
<dbReference type="Proteomes" id="UP000828390">
    <property type="component" value="Unassembled WGS sequence"/>
</dbReference>
<reference evidence="3" key="1">
    <citation type="journal article" date="2019" name="bioRxiv">
        <title>The Genome of the Zebra Mussel, Dreissena polymorpha: A Resource for Invasive Species Research.</title>
        <authorList>
            <person name="McCartney M.A."/>
            <person name="Auch B."/>
            <person name="Kono T."/>
            <person name="Mallez S."/>
            <person name="Zhang Y."/>
            <person name="Obille A."/>
            <person name="Becker A."/>
            <person name="Abrahante J.E."/>
            <person name="Garbe J."/>
            <person name="Badalamenti J.P."/>
            <person name="Herman A."/>
            <person name="Mangelson H."/>
            <person name="Liachko I."/>
            <person name="Sullivan S."/>
            <person name="Sone E.D."/>
            <person name="Koren S."/>
            <person name="Silverstein K.A.T."/>
            <person name="Beckman K.B."/>
            <person name="Gohl D.M."/>
        </authorList>
    </citation>
    <scope>NUCLEOTIDE SEQUENCE</scope>
    <source>
        <strain evidence="3">Duluth1</strain>
        <tissue evidence="3">Whole animal</tissue>
    </source>
</reference>
<evidence type="ECO:0000313" key="3">
    <source>
        <dbReference type="EMBL" id="KAH3696760.1"/>
    </source>
</evidence>
<dbReference type="InterPro" id="IPR036179">
    <property type="entry name" value="Ig-like_dom_sf"/>
</dbReference>
<dbReference type="EMBL" id="JAIWYP010000016">
    <property type="protein sequence ID" value="KAH3696760.1"/>
    <property type="molecule type" value="Genomic_DNA"/>
</dbReference>
<dbReference type="InterPro" id="IPR013783">
    <property type="entry name" value="Ig-like_fold"/>
</dbReference>
<reference evidence="3" key="2">
    <citation type="submission" date="2020-11" db="EMBL/GenBank/DDBJ databases">
        <authorList>
            <person name="McCartney M.A."/>
            <person name="Auch B."/>
            <person name="Kono T."/>
            <person name="Mallez S."/>
            <person name="Becker A."/>
            <person name="Gohl D.M."/>
            <person name="Silverstein K.A.T."/>
            <person name="Koren S."/>
            <person name="Bechman K.B."/>
            <person name="Herman A."/>
            <person name="Abrahante J.E."/>
            <person name="Garbe J."/>
        </authorList>
    </citation>
    <scope>NUCLEOTIDE SEQUENCE</scope>
    <source>
        <strain evidence="3">Duluth1</strain>
        <tissue evidence="3">Whole animal</tissue>
    </source>
</reference>
<dbReference type="InterPro" id="IPR007110">
    <property type="entry name" value="Ig-like_dom"/>
</dbReference>
<sequence length="123" mass="13435">MFHVFTAVKFISVIPGKPMFIDFDGSFDAGSPKTFVCVSNGSRPTATISWSLDGQPMGEFDFVVIPQLNGTSNVRSTVRRTLSRDFDGSTLTCAVTNKVLEARGLPPLMSHITLRASCENIYL</sequence>
<accession>A0A9D4BID9</accession>
<dbReference type="Gene3D" id="2.60.40.10">
    <property type="entry name" value="Immunoglobulins"/>
    <property type="match status" value="1"/>
</dbReference>
<organism evidence="3 4">
    <name type="scientific">Dreissena polymorpha</name>
    <name type="common">Zebra mussel</name>
    <name type="synonym">Mytilus polymorpha</name>
    <dbReference type="NCBI Taxonomy" id="45954"/>
    <lineage>
        <taxon>Eukaryota</taxon>
        <taxon>Metazoa</taxon>
        <taxon>Spiralia</taxon>
        <taxon>Lophotrochozoa</taxon>
        <taxon>Mollusca</taxon>
        <taxon>Bivalvia</taxon>
        <taxon>Autobranchia</taxon>
        <taxon>Heteroconchia</taxon>
        <taxon>Euheterodonta</taxon>
        <taxon>Imparidentia</taxon>
        <taxon>Neoheterodontei</taxon>
        <taxon>Myida</taxon>
        <taxon>Dreissenoidea</taxon>
        <taxon>Dreissenidae</taxon>
        <taxon>Dreissena</taxon>
    </lineage>
</organism>
<evidence type="ECO:0000259" key="2">
    <source>
        <dbReference type="PROSITE" id="PS50835"/>
    </source>
</evidence>
<comment type="caution">
    <text evidence="3">The sequence shown here is derived from an EMBL/GenBank/DDBJ whole genome shotgun (WGS) entry which is preliminary data.</text>
</comment>